<dbReference type="Pfam" id="PF05901">
    <property type="entry name" value="Excalibur"/>
    <property type="match status" value="1"/>
</dbReference>
<evidence type="ECO:0000313" key="5">
    <source>
        <dbReference type="EMBL" id="CAB5013874.1"/>
    </source>
</evidence>
<feature type="domain" description="Excalibur calcium-binding" evidence="2">
    <location>
        <begin position="309"/>
        <end position="345"/>
    </location>
</feature>
<name>A0A6J7L9X4_9ZZZZ</name>
<dbReference type="InterPro" id="IPR008613">
    <property type="entry name" value="Excalibur_Ca-bd_domain"/>
</dbReference>
<evidence type="ECO:0000259" key="3">
    <source>
        <dbReference type="Pfam" id="PF07510"/>
    </source>
</evidence>
<feature type="compositionally biased region" description="Low complexity" evidence="1">
    <location>
        <begin position="288"/>
        <end position="305"/>
    </location>
</feature>
<dbReference type="Pfam" id="PF07510">
    <property type="entry name" value="GmrSD_C"/>
    <property type="match status" value="1"/>
</dbReference>
<dbReference type="EMBL" id="CAFBNF010000347">
    <property type="protein sequence ID" value="CAB4963733.1"/>
    <property type="molecule type" value="Genomic_DNA"/>
</dbReference>
<reference evidence="4" key="1">
    <citation type="submission" date="2020-05" db="EMBL/GenBank/DDBJ databases">
        <authorList>
            <person name="Chiriac C."/>
            <person name="Salcher M."/>
            <person name="Ghai R."/>
            <person name="Kavagutti S V."/>
        </authorList>
    </citation>
    <scope>NUCLEOTIDE SEQUENCE</scope>
</reference>
<protein>
    <submittedName>
        <fullName evidence="4">Unannotated protein</fullName>
    </submittedName>
</protein>
<evidence type="ECO:0000259" key="2">
    <source>
        <dbReference type="Pfam" id="PF05901"/>
    </source>
</evidence>
<feature type="region of interest" description="Disordered" evidence="1">
    <location>
        <begin position="270"/>
        <end position="305"/>
    </location>
</feature>
<accession>A0A6J7L9X4</accession>
<evidence type="ECO:0000256" key="1">
    <source>
        <dbReference type="SAM" id="MobiDB-lite"/>
    </source>
</evidence>
<feature type="domain" description="GmrSD restriction endonucleases C-terminal" evidence="3">
    <location>
        <begin position="147"/>
        <end position="258"/>
    </location>
</feature>
<dbReference type="AlphaFoldDB" id="A0A6J7L9X4"/>
<dbReference type="EMBL" id="CAFBOZ010000203">
    <property type="protein sequence ID" value="CAB5013874.1"/>
    <property type="molecule type" value="Genomic_DNA"/>
</dbReference>
<evidence type="ECO:0000313" key="4">
    <source>
        <dbReference type="EMBL" id="CAB4963733.1"/>
    </source>
</evidence>
<proteinExistence type="predicted"/>
<organism evidence="4">
    <name type="scientific">freshwater metagenome</name>
    <dbReference type="NCBI Taxonomy" id="449393"/>
    <lineage>
        <taxon>unclassified sequences</taxon>
        <taxon>metagenomes</taxon>
        <taxon>ecological metagenomes</taxon>
    </lineage>
</organism>
<dbReference type="PANTHER" id="PTHR24094:SF15">
    <property type="entry name" value="AMP-DEPENDENT SYNTHETASE_LIGASE DOMAIN-CONTAINING PROTEIN-RELATED"/>
    <property type="match status" value="1"/>
</dbReference>
<dbReference type="InterPro" id="IPR011089">
    <property type="entry name" value="GmrSD_C"/>
</dbReference>
<gene>
    <name evidence="4" type="ORF">UFOPK3773_02182</name>
    <name evidence="5" type="ORF">UFOPK3992_01359</name>
</gene>
<dbReference type="PANTHER" id="PTHR24094">
    <property type="entry name" value="SECRETED PROTEIN"/>
    <property type="match status" value="1"/>
</dbReference>
<sequence>MRGLRGIVTIQRLKSRWPLLVGLLSLLVVIGIALPMARNSNTTAPTSAAATPAPSATLTSEFANEITPSPELTSAPAEVVPTADVAPAIADLNSLRVKGRAPRSGYARDEFGPAWADIDSNGCDTRNDILNAELTAAVVEGDCTVIAGGFTDPYTEMQGDFASMRNSIQIDHVVALSDAWQKGAQKWPFAKRVAFANDPLELQATLGDVNQQKSDSDAASWLPPSRQYWCPFVAQQIAIKKKYDLWVTPAEKDAMMRVLGSCPSQAVPVPGPQPTLAVGPAARQDTTPPVDVPSDSSSSGVSGGLDPDFGTCRAAKASGFGPYVNGVNPEYAYYRDADHDGTVCE</sequence>